<evidence type="ECO:0000313" key="2">
    <source>
        <dbReference type="Proteomes" id="UP000032024"/>
    </source>
</evidence>
<dbReference type="Proteomes" id="UP000032024">
    <property type="component" value="Chromosome"/>
</dbReference>
<dbReference type="EMBL" id="CP010525">
    <property type="protein sequence ID" value="AJO21802.1"/>
    <property type="molecule type" value="Genomic_DNA"/>
</dbReference>
<evidence type="ECO:0000313" key="1">
    <source>
        <dbReference type="EMBL" id="AJO21802.1"/>
    </source>
</evidence>
<organism evidence="1 2">
    <name type="scientific">Heyndrickxia coagulans</name>
    <name type="common">Weizmannia coagulans</name>
    <dbReference type="NCBI Taxonomy" id="1398"/>
    <lineage>
        <taxon>Bacteria</taxon>
        <taxon>Bacillati</taxon>
        <taxon>Bacillota</taxon>
        <taxon>Bacilli</taxon>
        <taxon>Bacillales</taxon>
        <taxon>Bacillaceae</taxon>
        <taxon>Heyndrickxia</taxon>
    </lineage>
</organism>
<gene>
    <name evidence="1" type="ORF">SB48_HM08orf01547</name>
</gene>
<reference evidence="2" key="1">
    <citation type="submission" date="2015-01" db="EMBL/GenBank/DDBJ databases">
        <title>Comparative genome analysis of Bacillus coagulans HM-08, Clostridium butyricum HM-68, Bacillus subtilis HM-66 and Bacillus paralicheniformis BL-09.</title>
        <authorList>
            <person name="Zhang H."/>
        </authorList>
    </citation>
    <scope>NUCLEOTIDE SEQUENCE [LARGE SCALE GENOMIC DNA]</scope>
    <source>
        <strain evidence="2">HM-08</strain>
    </source>
</reference>
<dbReference type="AlphaFoldDB" id="A0AAN0T2V9"/>
<sequence>MEAFYFWQSTGIPNGRRESEMQQQYAGSHKRTLLKEWERSGAAEDKEHVL</sequence>
<proteinExistence type="predicted"/>
<name>A0AAN0T2V9_HEYCO</name>
<accession>A0AAN0T2V9</accession>
<keyword evidence="2" id="KW-1185">Reference proteome</keyword>
<protein>
    <submittedName>
        <fullName evidence="1">Uncharacterized protein</fullName>
    </submittedName>
</protein>